<keyword evidence="2" id="KW-0547">Nucleotide-binding</keyword>
<dbReference type="InterPro" id="IPR011545">
    <property type="entry name" value="DEAD/DEAH_box_helicase_dom"/>
</dbReference>
<evidence type="ECO:0000256" key="6">
    <source>
        <dbReference type="ARBA" id="ARBA00023125"/>
    </source>
</evidence>
<evidence type="ECO:0000259" key="10">
    <source>
        <dbReference type="PROSITE" id="PS51192"/>
    </source>
</evidence>
<dbReference type="SMART" id="SM00490">
    <property type="entry name" value="HELICc"/>
    <property type="match status" value="1"/>
</dbReference>
<sequence length="709" mass="79701">MNRQDAELLLRTAIGQEDAHFRDGQWEAIDALVNHHQKLLVVQRTGWGKSSVYFISTKIFRDRGQGPTIIVSPLLALMRNQIESAKRLGINAVTMNSTNINDWEKVKREILDGEVDCLLISPERLANDNFVETVLRPISDKISLMVVDEAHCISDWGHDFRPDYRRITNILKLLPDNTPVLGTTATANDRVVDDIQTQLGNIEIQRGSLIRESLALQNIVLPDQPSRLAWLAQVIPNLDNTGIVYVLTQRDAEIVSRWLNTCGIDAKPYYSGVTNSDFVNERGKLDTDTYREHLELQLLNNELKVLVATTALGMGYDKPDLGFVIHFQAPGSIVAFYQQVGRAGRGIDSAVGILMSGEEDARIHEFFRKTAFPTQANVQRILNALEPVDYLTPESLEKEANLPQGRIEHVLKFLAAEYSAPVGNVGKKWHRNPIPYRMDMNKVQAITGIREAEWMEMTEYLESKDCLMLTVRNALDDHSTEPCGKCENCIGEELLPTRIDETLGQKAAGFLCRSEMVMEPRKQIAASNDEAAKTFIRYDFPRVLGELAAEPGRILSRWGDAGWGQMVADDKHSNHFRDELVDATAEMIIERWQPEDFPTWVCCIPSLNHKTLVPDFAKRLADKLDLPFVDSLEKVLENEPQKWQQNRYHQCSNLDGAFKVTKLGPEGSVLLVDDVVRSKWTFTVGAALLKQAGSGKVYPVALASTSVND</sequence>
<evidence type="ECO:0000313" key="13">
    <source>
        <dbReference type="Proteomes" id="UP000011134"/>
    </source>
</evidence>
<dbReference type="PROSITE" id="PS00690">
    <property type="entry name" value="DEAH_ATP_HELICASE"/>
    <property type="match status" value="1"/>
</dbReference>
<keyword evidence="3" id="KW-0378">Hydrolase</keyword>
<dbReference type="EMBL" id="AMZO01000011">
    <property type="protein sequence ID" value="ELR66125.1"/>
    <property type="molecule type" value="Genomic_DNA"/>
</dbReference>
<organism evidence="12 13">
    <name type="scientific">Photobacterium marinum</name>
    <dbReference type="NCBI Taxonomy" id="1056511"/>
    <lineage>
        <taxon>Bacteria</taxon>
        <taxon>Pseudomonadati</taxon>
        <taxon>Pseudomonadota</taxon>
        <taxon>Gammaproteobacteria</taxon>
        <taxon>Vibrionales</taxon>
        <taxon>Vibrionaceae</taxon>
        <taxon>Photobacterium</taxon>
    </lineage>
</organism>
<keyword evidence="5" id="KW-0067">ATP-binding</keyword>
<dbReference type="Gene3D" id="3.40.50.300">
    <property type="entry name" value="P-loop containing nucleotide triphosphate hydrolases"/>
    <property type="match status" value="2"/>
</dbReference>
<evidence type="ECO:0000259" key="11">
    <source>
        <dbReference type="PROSITE" id="PS51194"/>
    </source>
</evidence>
<dbReference type="GO" id="GO:0043590">
    <property type="term" value="C:bacterial nucleoid"/>
    <property type="evidence" value="ECO:0007669"/>
    <property type="project" value="TreeGrafter"/>
</dbReference>
<dbReference type="SUPFAM" id="SSF52540">
    <property type="entry name" value="P-loop containing nucleoside triphosphate hydrolases"/>
    <property type="match status" value="1"/>
</dbReference>
<evidence type="ECO:0000256" key="2">
    <source>
        <dbReference type="ARBA" id="ARBA00022741"/>
    </source>
</evidence>
<evidence type="ECO:0000256" key="8">
    <source>
        <dbReference type="ARBA" id="ARBA00034617"/>
    </source>
</evidence>
<gene>
    <name evidence="12" type="ORF">C942_00311</name>
</gene>
<evidence type="ECO:0000256" key="4">
    <source>
        <dbReference type="ARBA" id="ARBA00022806"/>
    </source>
</evidence>
<keyword evidence="6" id="KW-0238">DNA-binding</keyword>
<reference evidence="12 13" key="1">
    <citation type="submission" date="2012-12" db="EMBL/GenBank/DDBJ databases">
        <title>Genome Assembly of Photobacterium sp. AK15.</title>
        <authorList>
            <person name="Khatri I."/>
            <person name="Vaidya B."/>
            <person name="Srinivas T.N.R."/>
            <person name="Subramanian S."/>
            <person name="Pinnaka A."/>
        </authorList>
    </citation>
    <scope>NUCLEOTIDE SEQUENCE [LARGE SCALE GENOMIC DNA]</scope>
    <source>
        <strain evidence="12 13">AK15</strain>
    </source>
</reference>
<comment type="catalytic activity">
    <reaction evidence="8">
        <text>Couples ATP hydrolysis with the unwinding of duplex DNA by translocating in the 3'-5' direction.</text>
        <dbReference type="EC" id="5.6.2.4"/>
    </reaction>
</comment>
<dbReference type="Pfam" id="PF00270">
    <property type="entry name" value="DEAD"/>
    <property type="match status" value="1"/>
</dbReference>
<evidence type="ECO:0000256" key="3">
    <source>
        <dbReference type="ARBA" id="ARBA00022801"/>
    </source>
</evidence>
<evidence type="ECO:0000256" key="5">
    <source>
        <dbReference type="ARBA" id="ARBA00022840"/>
    </source>
</evidence>
<dbReference type="OrthoDB" id="9760034at2"/>
<dbReference type="GO" id="GO:0043138">
    <property type="term" value="F:3'-5' DNA helicase activity"/>
    <property type="evidence" value="ECO:0007669"/>
    <property type="project" value="UniProtKB-EC"/>
</dbReference>
<proteinExistence type="inferred from homology"/>
<dbReference type="GO" id="GO:0009378">
    <property type="term" value="F:four-way junction helicase activity"/>
    <property type="evidence" value="ECO:0007669"/>
    <property type="project" value="TreeGrafter"/>
</dbReference>
<dbReference type="NCBIfam" id="TIGR00614">
    <property type="entry name" value="recQ_fam"/>
    <property type="match status" value="1"/>
</dbReference>
<dbReference type="GO" id="GO:0030894">
    <property type="term" value="C:replisome"/>
    <property type="evidence" value="ECO:0007669"/>
    <property type="project" value="TreeGrafter"/>
</dbReference>
<dbReference type="PANTHER" id="PTHR13710:SF105">
    <property type="entry name" value="ATP-DEPENDENT DNA HELICASE Q1"/>
    <property type="match status" value="1"/>
</dbReference>
<accession>L8JB97</accession>
<dbReference type="GO" id="GO:0005737">
    <property type="term" value="C:cytoplasm"/>
    <property type="evidence" value="ECO:0007669"/>
    <property type="project" value="TreeGrafter"/>
</dbReference>
<feature type="domain" description="Helicase ATP-binding" evidence="10">
    <location>
        <begin position="30"/>
        <end position="205"/>
    </location>
</feature>
<dbReference type="GO" id="GO:0005524">
    <property type="term" value="F:ATP binding"/>
    <property type="evidence" value="ECO:0007669"/>
    <property type="project" value="UniProtKB-KW"/>
</dbReference>
<dbReference type="SMART" id="SM00487">
    <property type="entry name" value="DEXDc"/>
    <property type="match status" value="1"/>
</dbReference>
<dbReference type="PROSITE" id="PS51192">
    <property type="entry name" value="HELICASE_ATP_BIND_1"/>
    <property type="match status" value="1"/>
</dbReference>
<dbReference type="SUPFAM" id="SSF53271">
    <property type="entry name" value="PRTase-like"/>
    <property type="match status" value="1"/>
</dbReference>
<dbReference type="EC" id="5.6.2.4" evidence="9"/>
<dbReference type="GO" id="GO:0016787">
    <property type="term" value="F:hydrolase activity"/>
    <property type="evidence" value="ECO:0007669"/>
    <property type="project" value="UniProtKB-KW"/>
</dbReference>
<dbReference type="PANTHER" id="PTHR13710">
    <property type="entry name" value="DNA HELICASE RECQ FAMILY MEMBER"/>
    <property type="match status" value="1"/>
</dbReference>
<dbReference type="InterPro" id="IPR029057">
    <property type="entry name" value="PRTase-like"/>
</dbReference>
<evidence type="ECO:0000256" key="7">
    <source>
        <dbReference type="ARBA" id="ARBA00023235"/>
    </source>
</evidence>
<keyword evidence="4 12" id="KW-0347">Helicase</keyword>
<dbReference type="InterPro" id="IPR002464">
    <property type="entry name" value="DNA/RNA_helicase_DEAH_CS"/>
</dbReference>
<feature type="domain" description="Helicase C-terminal" evidence="11">
    <location>
        <begin position="230"/>
        <end position="389"/>
    </location>
</feature>
<dbReference type="PATRIC" id="fig|1056511.3.peg.1796"/>
<dbReference type="RefSeq" id="WP_007464742.1">
    <property type="nucleotide sequence ID" value="NZ_AMZO01000011.1"/>
</dbReference>
<dbReference type="InterPro" id="IPR014001">
    <property type="entry name" value="Helicase_ATP-bd"/>
</dbReference>
<dbReference type="InterPro" id="IPR001650">
    <property type="entry name" value="Helicase_C-like"/>
</dbReference>
<dbReference type="InterPro" id="IPR027417">
    <property type="entry name" value="P-loop_NTPase"/>
</dbReference>
<keyword evidence="7" id="KW-0413">Isomerase</keyword>
<dbReference type="GO" id="GO:0003677">
    <property type="term" value="F:DNA binding"/>
    <property type="evidence" value="ECO:0007669"/>
    <property type="project" value="UniProtKB-KW"/>
</dbReference>
<dbReference type="Gene3D" id="3.40.50.2020">
    <property type="match status" value="1"/>
</dbReference>
<dbReference type="Pfam" id="PF00271">
    <property type="entry name" value="Helicase_C"/>
    <property type="match status" value="1"/>
</dbReference>
<keyword evidence="13" id="KW-1185">Reference proteome</keyword>
<dbReference type="AlphaFoldDB" id="L8JB97"/>
<dbReference type="PROSITE" id="PS51194">
    <property type="entry name" value="HELICASE_CTER"/>
    <property type="match status" value="1"/>
</dbReference>
<protein>
    <recommendedName>
        <fullName evidence="9">DNA 3'-5' helicase</fullName>
        <ecNumber evidence="9">5.6.2.4</ecNumber>
    </recommendedName>
</protein>
<evidence type="ECO:0000256" key="1">
    <source>
        <dbReference type="ARBA" id="ARBA00005446"/>
    </source>
</evidence>
<evidence type="ECO:0000313" key="12">
    <source>
        <dbReference type="EMBL" id="ELR66125.1"/>
    </source>
</evidence>
<dbReference type="GO" id="GO:0006310">
    <property type="term" value="P:DNA recombination"/>
    <property type="evidence" value="ECO:0007669"/>
    <property type="project" value="InterPro"/>
</dbReference>
<dbReference type="GO" id="GO:0006281">
    <property type="term" value="P:DNA repair"/>
    <property type="evidence" value="ECO:0007669"/>
    <property type="project" value="TreeGrafter"/>
</dbReference>
<dbReference type="Proteomes" id="UP000011134">
    <property type="component" value="Unassembled WGS sequence"/>
</dbReference>
<comment type="caution">
    <text evidence="12">The sequence shown here is derived from an EMBL/GenBank/DDBJ whole genome shotgun (WGS) entry which is preliminary data.</text>
</comment>
<comment type="similarity">
    <text evidence="1">Belongs to the helicase family. RecQ subfamily.</text>
</comment>
<dbReference type="InterPro" id="IPR004589">
    <property type="entry name" value="DNA_helicase_ATP-dep_RecQ"/>
</dbReference>
<evidence type="ECO:0000256" key="9">
    <source>
        <dbReference type="ARBA" id="ARBA00034808"/>
    </source>
</evidence>
<name>L8JB97_9GAMM</name>